<dbReference type="EMBL" id="CP040825">
    <property type="protein sequence ID" value="QCZ36519.1"/>
    <property type="molecule type" value="Genomic_DNA"/>
</dbReference>
<accession>A0A5B7XUH2</accession>
<sequence length="278" mass="32170">MKLFKFLPLLLPLTIISVSVSCNQTSDTNAKPRLYKKDNVEKISTYLTENNLSFSSAQKQALDNITTSSLQELKEKLKSIKDALINAKNNNQTDVITQNETKLKDLMTQNALVFLAYPTHFKHIFFDYALLTDNTDPTKPVHSPRYRHFALGETNSFNDQPNAHKHNNYNKNESAFKNLQDISFISQLRESNQYRGYKVFYVTIYNAVFTFLVKDNNLTLQPFLITFTKAKPNVSIDGDELYHFMDKDKNTLENADIQQFEDRFITPEKGYPSYSILF</sequence>
<protein>
    <recommendedName>
        <fullName evidence="4">Lipoprotein</fullName>
    </recommendedName>
</protein>
<keyword evidence="1" id="KW-0732">Signal</keyword>
<dbReference type="Proteomes" id="UP000305457">
    <property type="component" value="Chromosome"/>
</dbReference>
<dbReference type="KEGG" id="mnh:FG904_00590"/>
<evidence type="ECO:0000313" key="3">
    <source>
        <dbReference type="Proteomes" id="UP000305457"/>
    </source>
</evidence>
<name>A0A5B7XUH2_9MOLU</name>
<feature type="chain" id="PRO_5022744781" description="Lipoprotein" evidence="1">
    <location>
        <begin position="22"/>
        <end position="278"/>
    </location>
</feature>
<gene>
    <name evidence="2" type="ORF">FG904_00590</name>
</gene>
<feature type="signal peptide" evidence="1">
    <location>
        <begin position="1"/>
        <end position="21"/>
    </location>
</feature>
<dbReference type="AlphaFoldDB" id="A0A5B7XUH2"/>
<evidence type="ECO:0008006" key="4">
    <source>
        <dbReference type="Google" id="ProtNLM"/>
    </source>
</evidence>
<proteinExistence type="predicted"/>
<reference evidence="2 3" key="1">
    <citation type="submission" date="2019-06" db="EMBL/GenBank/DDBJ databases">
        <title>Mycoplasma sp. 2F1A isolated from ostrich.</title>
        <authorList>
            <person name="Spergser J."/>
        </authorList>
    </citation>
    <scope>NUCLEOTIDE SEQUENCE [LARGE SCALE GENOMIC DNA]</scope>
    <source>
        <strain evidence="2 3">2F1A</strain>
    </source>
</reference>
<dbReference type="PROSITE" id="PS51257">
    <property type="entry name" value="PROKAR_LIPOPROTEIN"/>
    <property type="match status" value="1"/>
</dbReference>
<dbReference type="RefSeq" id="WP_139592002.1">
    <property type="nucleotide sequence ID" value="NZ_CP040825.1"/>
</dbReference>
<organism evidence="2 3">
    <name type="scientific">Mycoplasma nasistruthionis</name>
    <dbReference type="NCBI Taxonomy" id="353852"/>
    <lineage>
        <taxon>Bacteria</taxon>
        <taxon>Bacillati</taxon>
        <taxon>Mycoplasmatota</taxon>
        <taxon>Mollicutes</taxon>
        <taxon>Mycoplasmataceae</taxon>
        <taxon>Mycoplasma</taxon>
    </lineage>
</organism>
<evidence type="ECO:0000313" key="2">
    <source>
        <dbReference type="EMBL" id="QCZ36519.1"/>
    </source>
</evidence>
<evidence type="ECO:0000256" key="1">
    <source>
        <dbReference type="SAM" id="SignalP"/>
    </source>
</evidence>